<comment type="caution">
    <text evidence="4">The sequence shown here is derived from an EMBL/GenBank/DDBJ whole genome shotgun (WGS) entry which is preliminary data.</text>
</comment>
<sequence length="250" mass="26347">MPRLSNKIALVTAAGQGIGRATVEAFVREGARVIATDINEDLLPELAELPGCTARRLDVTDAAAIEALAREVGRIHVLFNCAGFVDHGSILECDEKSWDFSFDLNARAMYRMMRAFLPAMIEGGGGSIINMSSAASSVKGVPNRFVYGASKAAVIGMTKSVAADFVTKGIRCNAICPGTVESPSLRQRIESQARDSGQSIAAVEAAFVARQPMGRVGRASEIAALAVYLASDESSFTTGTAQIIDGGWSN</sequence>
<evidence type="ECO:0000256" key="2">
    <source>
        <dbReference type="ARBA" id="ARBA00023002"/>
    </source>
</evidence>
<keyword evidence="3" id="KW-0520">NAD</keyword>
<keyword evidence="2" id="KW-0560">Oxidoreductase</keyword>
<dbReference type="InterPro" id="IPR002347">
    <property type="entry name" value="SDR_fam"/>
</dbReference>
<dbReference type="EMBL" id="JAWIIV010000009">
    <property type="protein sequence ID" value="MEC4720069.1"/>
    <property type="molecule type" value="Genomic_DNA"/>
</dbReference>
<evidence type="ECO:0000256" key="1">
    <source>
        <dbReference type="ARBA" id="ARBA00006484"/>
    </source>
</evidence>
<dbReference type="PANTHER" id="PTHR43477:SF4">
    <property type="entry name" value="DEHYDROGENASE_REDUCTASE SDR FAMILY MEMBER 6"/>
    <property type="match status" value="1"/>
</dbReference>
<dbReference type="Gene3D" id="3.40.50.720">
    <property type="entry name" value="NAD(P)-binding Rossmann-like Domain"/>
    <property type="match status" value="1"/>
</dbReference>
<dbReference type="Pfam" id="PF13561">
    <property type="entry name" value="adh_short_C2"/>
    <property type="match status" value="1"/>
</dbReference>
<gene>
    <name evidence="4" type="ORF">RY831_12975</name>
</gene>
<organism evidence="4 5">
    <name type="scientific">Noviherbaspirillum album</name>
    <dbReference type="NCBI Taxonomy" id="3080276"/>
    <lineage>
        <taxon>Bacteria</taxon>
        <taxon>Pseudomonadati</taxon>
        <taxon>Pseudomonadota</taxon>
        <taxon>Betaproteobacteria</taxon>
        <taxon>Burkholderiales</taxon>
        <taxon>Oxalobacteraceae</taxon>
        <taxon>Noviherbaspirillum</taxon>
    </lineage>
</organism>
<protein>
    <submittedName>
        <fullName evidence="4">SDR family oxidoreductase</fullName>
    </submittedName>
</protein>
<dbReference type="SUPFAM" id="SSF51735">
    <property type="entry name" value="NAD(P)-binding Rossmann-fold domains"/>
    <property type="match status" value="1"/>
</dbReference>
<evidence type="ECO:0000313" key="5">
    <source>
        <dbReference type="Proteomes" id="UP001352263"/>
    </source>
</evidence>
<dbReference type="CDD" id="cd05368">
    <property type="entry name" value="DHRS6_like_SDR_c"/>
    <property type="match status" value="1"/>
</dbReference>
<dbReference type="PRINTS" id="PR00081">
    <property type="entry name" value="GDHRDH"/>
</dbReference>
<evidence type="ECO:0000313" key="4">
    <source>
        <dbReference type="EMBL" id="MEC4720069.1"/>
    </source>
</evidence>
<dbReference type="PROSITE" id="PS00061">
    <property type="entry name" value="ADH_SHORT"/>
    <property type="match status" value="1"/>
</dbReference>
<name>A0ABU6J8U6_9BURK</name>
<dbReference type="PRINTS" id="PR00080">
    <property type="entry name" value="SDRFAMILY"/>
</dbReference>
<proteinExistence type="inferred from homology"/>
<comment type="similarity">
    <text evidence="1">Belongs to the short-chain dehydrogenases/reductases (SDR) family.</text>
</comment>
<dbReference type="InterPro" id="IPR036291">
    <property type="entry name" value="NAD(P)-bd_dom_sf"/>
</dbReference>
<evidence type="ECO:0000256" key="3">
    <source>
        <dbReference type="ARBA" id="ARBA00023027"/>
    </source>
</evidence>
<dbReference type="InterPro" id="IPR020904">
    <property type="entry name" value="Sc_DH/Rdtase_CS"/>
</dbReference>
<reference evidence="4 5" key="1">
    <citation type="submission" date="2023-10" db="EMBL/GenBank/DDBJ databases">
        <title>Noviherbaspirillum sp. CPCC 100848 genome assembly.</title>
        <authorList>
            <person name="Li X.Y."/>
            <person name="Fang X.M."/>
        </authorList>
    </citation>
    <scope>NUCLEOTIDE SEQUENCE [LARGE SCALE GENOMIC DNA]</scope>
    <source>
        <strain evidence="4 5">CPCC 100848</strain>
    </source>
</reference>
<keyword evidence="5" id="KW-1185">Reference proteome</keyword>
<dbReference type="PANTHER" id="PTHR43477">
    <property type="entry name" value="DIHYDROANTICAPSIN 7-DEHYDROGENASE"/>
    <property type="match status" value="1"/>
</dbReference>
<dbReference type="Proteomes" id="UP001352263">
    <property type="component" value="Unassembled WGS sequence"/>
</dbReference>
<dbReference type="InterPro" id="IPR051122">
    <property type="entry name" value="SDR_DHRS6-like"/>
</dbReference>
<accession>A0ABU6J8U6</accession>
<dbReference type="RefSeq" id="WP_326506784.1">
    <property type="nucleotide sequence ID" value="NZ_JAWIIV010000009.1"/>
</dbReference>